<dbReference type="GO" id="GO:1990904">
    <property type="term" value="C:ribonucleoprotein complex"/>
    <property type="evidence" value="ECO:0007669"/>
    <property type="project" value="UniProtKB-KW"/>
</dbReference>
<keyword evidence="4" id="KW-0694">RNA-binding</keyword>
<dbReference type="HAMAP" id="MF_00270">
    <property type="entry name" value="Ribosomal_bS18"/>
    <property type="match status" value="1"/>
</dbReference>
<dbReference type="STRING" id="1798475.A2837_03500"/>
<dbReference type="InterPro" id="IPR001648">
    <property type="entry name" value="Ribosomal_bS18"/>
</dbReference>
<dbReference type="Proteomes" id="UP000176322">
    <property type="component" value="Unassembled WGS sequence"/>
</dbReference>
<gene>
    <name evidence="4" type="primary">rpsR</name>
    <name evidence="6" type="ORF">A2837_03500</name>
</gene>
<dbReference type="PANTHER" id="PTHR13479">
    <property type="entry name" value="30S RIBOSOMAL PROTEIN S18"/>
    <property type="match status" value="1"/>
</dbReference>
<reference evidence="6 7" key="1">
    <citation type="journal article" date="2016" name="Nat. Commun.">
        <title>Thousands of microbial genomes shed light on interconnected biogeochemical processes in an aquifer system.</title>
        <authorList>
            <person name="Anantharaman K."/>
            <person name="Brown C.T."/>
            <person name="Hug L.A."/>
            <person name="Sharon I."/>
            <person name="Castelle C.J."/>
            <person name="Probst A.J."/>
            <person name="Thomas B.C."/>
            <person name="Singh A."/>
            <person name="Wilkins M.J."/>
            <person name="Karaoz U."/>
            <person name="Brodie E.L."/>
            <person name="Williams K.H."/>
            <person name="Hubbard S.S."/>
            <person name="Banfield J.F."/>
        </authorList>
    </citation>
    <scope>NUCLEOTIDE SEQUENCE [LARGE SCALE GENOMIC DNA]</scope>
</reference>
<comment type="function">
    <text evidence="4">Binds as a heterodimer with protein bS6 to the central domain of the 16S rRNA, where it helps stabilize the platform of the 30S subunit.</text>
</comment>
<keyword evidence="3 4" id="KW-0687">Ribonucleoprotein</keyword>
<comment type="subunit">
    <text evidence="4">Part of the 30S ribosomal subunit. Forms a tight heterodimer with protein bS6.</text>
</comment>
<name>A0A1F6BX72_9BACT</name>
<keyword evidence="2 4" id="KW-0689">Ribosomal protein</keyword>
<accession>A0A1F6BX72</accession>
<dbReference type="PRINTS" id="PR00974">
    <property type="entry name" value="RIBOSOMALS18"/>
</dbReference>
<evidence type="ECO:0000256" key="1">
    <source>
        <dbReference type="ARBA" id="ARBA00005589"/>
    </source>
</evidence>
<dbReference type="PANTHER" id="PTHR13479:SF40">
    <property type="entry name" value="SMALL RIBOSOMAL SUBUNIT PROTEIN BS18M"/>
    <property type="match status" value="1"/>
</dbReference>
<comment type="similarity">
    <text evidence="1 4 5">Belongs to the bacterial ribosomal protein bS18 family.</text>
</comment>
<dbReference type="SUPFAM" id="SSF46911">
    <property type="entry name" value="Ribosomal protein S18"/>
    <property type="match status" value="1"/>
</dbReference>
<proteinExistence type="inferred from homology"/>
<evidence type="ECO:0000313" key="6">
    <source>
        <dbReference type="EMBL" id="OGG41539.1"/>
    </source>
</evidence>
<evidence type="ECO:0000256" key="3">
    <source>
        <dbReference type="ARBA" id="ARBA00023274"/>
    </source>
</evidence>
<evidence type="ECO:0000256" key="5">
    <source>
        <dbReference type="RuleBase" id="RU003910"/>
    </source>
</evidence>
<evidence type="ECO:0000313" key="7">
    <source>
        <dbReference type="Proteomes" id="UP000176322"/>
    </source>
</evidence>
<dbReference type="Pfam" id="PF01084">
    <property type="entry name" value="Ribosomal_S18"/>
    <property type="match status" value="1"/>
</dbReference>
<dbReference type="AlphaFoldDB" id="A0A1F6BX72"/>
<dbReference type="Gene3D" id="4.10.640.10">
    <property type="entry name" value="Ribosomal protein S18"/>
    <property type="match status" value="1"/>
</dbReference>
<evidence type="ECO:0000256" key="4">
    <source>
        <dbReference type="HAMAP-Rule" id="MF_00270"/>
    </source>
</evidence>
<dbReference type="EMBL" id="MFKO01000008">
    <property type="protein sequence ID" value="OGG41539.1"/>
    <property type="molecule type" value="Genomic_DNA"/>
</dbReference>
<dbReference type="GO" id="GO:0005840">
    <property type="term" value="C:ribosome"/>
    <property type="evidence" value="ECO:0007669"/>
    <property type="project" value="UniProtKB-KW"/>
</dbReference>
<dbReference type="GO" id="GO:0003735">
    <property type="term" value="F:structural constituent of ribosome"/>
    <property type="evidence" value="ECO:0007669"/>
    <property type="project" value="InterPro"/>
</dbReference>
<comment type="caution">
    <text evidence="6">The sequence shown here is derived from an EMBL/GenBank/DDBJ whole genome shotgun (WGS) entry which is preliminary data.</text>
</comment>
<dbReference type="InterPro" id="IPR036870">
    <property type="entry name" value="Ribosomal_bS18_sf"/>
</dbReference>
<dbReference type="GO" id="GO:0070181">
    <property type="term" value="F:small ribosomal subunit rRNA binding"/>
    <property type="evidence" value="ECO:0007669"/>
    <property type="project" value="TreeGrafter"/>
</dbReference>
<sequence>MEKEKKDTLNHIDYKDITSLRAQINPHARILSRKRTGLKASAQRDLARAIKRARFMALLPYVSH</sequence>
<evidence type="ECO:0000256" key="2">
    <source>
        <dbReference type="ARBA" id="ARBA00022980"/>
    </source>
</evidence>
<dbReference type="GO" id="GO:0006412">
    <property type="term" value="P:translation"/>
    <property type="evidence" value="ECO:0007669"/>
    <property type="project" value="UniProtKB-UniRule"/>
</dbReference>
<keyword evidence="4" id="KW-0699">rRNA-binding</keyword>
<organism evidence="6 7">
    <name type="scientific">Candidatus Kaiserbacteria bacterium RIFCSPHIGHO2_01_FULL_46_22</name>
    <dbReference type="NCBI Taxonomy" id="1798475"/>
    <lineage>
        <taxon>Bacteria</taxon>
        <taxon>Candidatus Kaiseribacteriota</taxon>
    </lineage>
</organism>
<dbReference type="NCBIfam" id="TIGR00165">
    <property type="entry name" value="S18"/>
    <property type="match status" value="1"/>
</dbReference>
<protein>
    <recommendedName>
        <fullName evidence="4">Small ribosomal subunit protein bS18</fullName>
    </recommendedName>
</protein>